<protein>
    <submittedName>
        <fullName evidence="4">ATPase</fullName>
    </submittedName>
</protein>
<evidence type="ECO:0000313" key="5">
    <source>
        <dbReference type="Proteomes" id="UP000177950"/>
    </source>
</evidence>
<keyword evidence="3" id="KW-0406">Ion transport</keyword>
<name>A0A1F6UJE6_9PROT</name>
<evidence type="ECO:0000256" key="2">
    <source>
        <dbReference type="ARBA" id="ARBA00022448"/>
    </source>
</evidence>
<dbReference type="Gene3D" id="1.10.287.3240">
    <property type="match status" value="1"/>
</dbReference>
<dbReference type="InterPro" id="IPR002699">
    <property type="entry name" value="V_ATPase_D"/>
</dbReference>
<keyword evidence="2" id="KW-0813">Transport</keyword>
<dbReference type="Pfam" id="PF01813">
    <property type="entry name" value="ATP-synt_D"/>
    <property type="match status" value="1"/>
</dbReference>
<sequence length="173" mass="19980">RELLTRLVYERLAQYRVLRTEVRASLIEAYRWLGLAHMRMGSQMLQQSAIGLKPAVKLNILPRSSIGVEYPSISAEALPLQPVGLMWTDASFDQARSRLAQTAVLLARLGEAETALWRLLAEQRKTQKRVNALKYNVIPRYRTTIRYIQSVLEEEERNTLFQIKVLRQRDTAT</sequence>
<dbReference type="PANTHER" id="PTHR11671">
    <property type="entry name" value="V-TYPE ATP SYNTHASE SUBUNIT D"/>
    <property type="match status" value="1"/>
</dbReference>
<reference evidence="4 5" key="1">
    <citation type="journal article" date="2016" name="Nat. Commun.">
        <title>Thousands of microbial genomes shed light on interconnected biogeochemical processes in an aquifer system.</title>
        <authorList>
            <person name="Anantharaman K."/>
            <person name="Brown C.T."/>
            <person name="Hug L.A."/>
            <person name="Sharon I."/>
            <person name="Castelle C.J."/>
            <person name="Probst A.J."/>
            <person name="Thomas B.C."/>
            <person name="Singh A."/>
            <person name="Wilkins M.J."/>
            <person name="Karaoz U."/>
            <person name="Brodie E.L."/>
            <person name="Williams K.H."/>
            <person name="Hubbard S.S."/>
            <person name="Banfield J.F."/>
        </authorList>
    </citation>
    <scope>NUCLEOTIDE SEQUENCE [LARGE SCALE GENOMIC DNA]</scope>
</reference>
<accession>A0A1F6UJE6</accession>
<dbReference type="EMBL" id="MFSV01000133">
    <property type="protein sequence ID" value="OGI57495.1"/>
    <property type="molecule type" value="Genomic_DNA"/>
</dbReference>
<organism evidence="4 5">
    <name type="scientific">Candidatus Muproteobacteria bacterium RBG_19FT_COMBO_61_10</name>
    <dbReference type="NCBI Taxonomy" id="1817761"/>
    <lineage>
        <taxon>Bacteria</taxon>
        <taxon>Pseudomonadati</taxon>
        <taxon>Pseudomonadota</taxon>
        <taxon>Candidatus Muproteobacteria</taxon>
    </lineage>
</organism>
<dbReference type="GO" id="GO:0046961">
    <property type="term" value="F:proton-transporting ATPase activity, rotational mechanism"/>
    <property type="evidence" value="ECO:0007669"/>
    <property type="project" value="InterPro"/>
</dbReference>
<evidence type="ECO:0000313" key="4">
    <source>
        <dbReference type="EMBL" id="OGI57495.1"/>
    </source>
</evidence>
<dbReference type="Proteomes" id="UP000177950">
    <property type="component" value="Unassembled WGS sequence"/>
</dbReference>
<evidence type="ECO:0000256" key="1">
    <source>
        <dbReference type="ARBA" id="ARBA00005850"/>
    </source>
</evidence>
<gene>
    <name evidence="4" type="ORF">A2V58_09450</name>
</gene>
<dbReference type="AlphaFoldDB" id="A0A1F6UJE6"/>
<feature type="non-terminal residue" evidence="4">
    <location>
        <position position="1"/>
    </location>
</feature>
<proteinExistence type="inferred from homology"/>
<comment type="caution">
    <text evidence="4">The sequence shown here is derived from an EMBL/GenBank/DDBJ whole genome shotgun (WGS) entry which is preliminary data.</text>
</comment>
<evidence type="ECO:0000256" key="3">
    <source>
        <dbReference type="ARBA" id="ARBA00023065"/>
    </source>
</evidence>
<comment type="similarity">
    <text evidence="1">Belongs to the V-ATPase D subunit family.</text>
</comment>